<dbReference type="InterPro" id="IPR046714">
    <property type="entry name" value="DUF6787"/>
</dbReference>
<dbReference type="AlphaFoldDB" id="M7NU92"/>
<dbReference type="eggNOG" id="ENOG5032SBZ">
    <property type="taxonomic scope" value="Bacteria"/>
</dbReference>
<dbReference type="RefSeq" id="WP_009196193.1">
    <property type="nucleotide sequence ID" value="NZ_AODQ01000075.1"/>
</dbReference>
<keyword evidence="4" id="KW-1185">Reference proteome</keyword>
<dbReference type="Pfam" id="PF20584">
    <property type="entry name" value="DUF6787"/>
    <property type="match status" value="1"/>
</dbReference>
<dbReference type="EMBL" id="AODQ01000075">
    <property type="protein sequence ID" value="EMR02059.1"/>
    <property type="molecule type" value="Genomic_DNA"/>
</dbReference>
<evidence type="ECO:0000259" key="2">
    <source>
        <dbReference type="Pfam" id="PF20584"/>
    </source>
</evidence>
<sequence>MKTIHKPETAQVLSAQRGFLVRLKERWGLQSLLQVVAVLVVFSLTGSTVVLIRKFLFAAIGFDDATPFWLKTVTYLLFIMPFYQILLLAYGFLLGQFTFFWEKEKKLARRIAGLFRRG</sequence>
<feature type="transmembrane region" description="Helical" evidence="1">
    <location>
        <begin position="72"/>
        <end position="101"/>
    </location>
</feature>
<evidence type="ECO:0000256" key="1">
    <source>
        <dbReference type="SAM" id="Phobius"/>
    </source>
</evidence>
<feature type="transmembrane region" description="Helical" evidence="1">
    <location>
        <begin position="32"/>
        <end position="52"/>
    </location>
</feature>
<feature type="domain" description="DUF6787" evidence="2">
    <location>
        <begin position="38"/>
        <end position="114"/>
    </location>
</feature>
<protein>
    <recommendedName>
        <fullName evidence="2">DUF6787 domain-containing protein</fullName>
    </recommendedName>
</protein>
<name>M7NU92_9BACT</name>
<gene>
    <name evidence="3" type="ORF">ADICEAN_02805</name>
</gene>
<comment type="caution">
    <text evidence="3">The sequence shown here is derived from an EMBL/GenBank/DDBJ whole genome shotgun (WGS) entry which is preliminary data.</text>
</comment>
<keyword evidence="1" id="KW-1133">Transmembrane helix</keyword>
<accession>M7NU92</accession>
<keyword evidence="1" id="KW-0812">Transmembrane</keyword>
<reference evidence="3 4" key="1">
    <citation type="journal article" date="2013" name="Genome Announc.">
        <title>Draft Genome Sequence of Cesiribacter andamanensis Strain AMV16T, Isolated from a Soil Sample from a Mud Volcano in the Andaman Islands, India.</title>
        <authorList>
            <person name="Shivaji S."/>
            <person name="Ara S."/>
            <person name="Begum Z."/>
            <person name="Srinivas T.N."/>
            <person name="Singh A."/>
            <person name="Kumar Pinnaka A."/>
        </authorList>
    </citation>
    <scope>NUCLEOTIDE SEQUENCE [LARGE SCALE GENOMIC DNA]</scope>
    <source>
        <strain evidence="3 4">AMV16</strain>
    </source>
</reference>
<evidence type="ECO:0000313" key="3">
    <source>
        <dbReference type="EMBL" id="EMR02059.1"/>
    </source>
</evidence>
<dbReference type="PATRIC" id="fig|1279009.4.peg.2844"/>
<organism evidence="3 4">
    <name type="scientific">Cesiribacter andamanensis AMV16</name>
    <dbReference type="NCBI Taxonomy" id="1279009"/>
    <lineage>
        <taxon>Bacteria</taxon>
        <taxon>Pseudomonadati</taxon>
        <taxon>Bacteroidota</taxon>
        <taxon>Cytophagia</taxon>
        <taxon>Cytophagales</taxon>
        <taxon>Cesiribacteraceae</taxon>
        <taxon>Cesiribacter</taxon>
    </lineage>
</organism>
<dbReference type="Proteomes" id="UP000011910">
    <property type="component" value="Unassembled WGS sequence"/>
</dbReference>
<evidence type="ECO:0000313" key="4">
    <source>
        <dbReference type="Proteomes" id="UP000011910"/>
    </source>
</evidence>
<dbReference type="STRING" id="1279009.ADICEAN_02805"/>
<proteinExistence type="predicted"/>
<keyword evidence="1" id="KW-0472">Membrane</keyword>